<evidence type="ECO:0008006" key="4">
    <source>
        <dbReference type="Google" id="ProtNLM"/>
    </source>
</evidence>
<dbReference type="EMBL" id="POTY01000103">
    <property type="protein sequence ID" value="PZG16557.1"/>
    <property type="molecule type" value="Genomic_DNA"/>
</dbReference>
<reference evidence="2 3" key="1">
    <citation type="submission" date="2018-01" db="EMBL/GenBank/DDBJ databases">
        <title>Draft genome sequence of Jishengella sp. NA12.</title>
        <authorList>
            <person name="Sahin N."/>
            <person name="Ay H."/>
            <person name="Saygin H."/>
        </authorList>
    </citation>
    <scope>NUCLEOTIDE SEQUENCE [LARGE SCALE GENOMIC DNA]</scope>
    <source>
        <strain evidence="2 3">NA12</strain>
    </source>
</reference>
<dbReference type="Pfam" id="PF06224">
    <property type="entry name" value="AlkZ-like"/>
    <property type="match status" value="1"/>
</dbReference>
<evidence type="ECO:0000313" key="3">
    <source>
        <dbReference type="Proteomes" id="UP000248924"/>
    </source>
</evidence>
<organism evidence="2 3">
    <name type="scientific">Micromonospora craterilacus</name>
    <dbReference type="NCBI Taxonomy" id="1655439"/>
    <lineage>
        <taxon>Bacteria</taxon>
        <taxon>Bacillati</taxon>
        <taxon>Actinomycetota</taxon>
        <taxon>Actinomycetes</taxon>
        <taxon>Micromonosporales</taxon>
        <taxon>Micromonosporaceae</taxon>
        <taxon>Micromonospora</taxon>
    </lineage>
</organism>
<dbReference type="Proteomes" id="UP000248924">
    <property type="component" value="Unassembled WGS sequence"/>
</dbReference>
<proteinExistence type="predicted"/>
<sequence>MPRQATPGPLVPYGSTRQGGADVGTASDPEQVGLKGTASVRREDVIGFRVRAQHLHRRLPATSRHRAARCGLPDGAPRSAVLSLHARAGGVGPDDWDDPAFTQVWGPRGAVYVVAEADVAVFTLGLLPTDGRKRQAAYEAADAVRDAVGSRDVRKRDVLGAVGNRVERLLLACTTGRLRVRWDGRDTLVRVTDPPQVDPDEARRELLRRFLGALGPATVQGFARWAGLSIVDSRESWRALTDELVEVTVAGQGGPAILDADRAALIDAPQAGGVRLLPPGDPYLLAADRELLVPVAAHRRAIWPAGTVQPGALFVGGELCGTWRRRGHRVEISTWAEVDDAVRAAAEREAGGFPLALDRDIAVTWVGHSPGSG</sequence>
<accession>A0A2W2F4R0</accession>
<comment type="caution">
    <text evidence="2">The sequence shown here is derived from an EMBL/GenBank/DDBJ whole genome shotgun (WGS) entry which is preliminary data.</text>
</comment>
<protein>
    <recommendedName>
        <fullName evidence="4">Winged helix DNA-binding domain-containing protein</fullName>
    </recommendedName>
</protein>
<evidence type="ECO:0000256" key="1">
    <source>
        <dbReference type="SAM" id="MobiDB-lite"/>
    </source>
</evidence>
<dbReference type="InterPro" id="IPR009351">
    <property type="entry name" value="AlkZ-like"/>
</dbReference>
<feature type="region of interest" description="Disordered" evidence="1">
    <location>
        <begin position="1"/>
        <end position="36"/>
    </location>
</feature>
<evidence type="ECO:0000313" key="2">
    <source>
        <dbReference type="EMBL" id="PZG16557.1"/>
    </source>
</evidence>
<dbReference type="AlphaFoldDB" id="A0A2W2F4R0"/>
<dbReference type="PANTHER" id="PTHR38479">
    <property type="entry name" value="LMO0824 PROTEIN"/>
    <property type="match status" value="1"/>
</dbReference>
<dbReference type="PANTHER" id="PTHR38479:SF2">
    <property type="entry name" value="WINGED HELIX DNA-BINDING DOMAIN-CONTAINING PROTEIN"/>
    <property type="match status" value="1"/>
</dbReference>
<gene>
    <name evidence="2" type="ORF">C1I95_17340</name>
</gene>
<name>A0A2W2F4R0_9ACTN</name>
<keyword evidence="3" id="KW-1185">Reference proteome</keyword>